<keyword evidence="8" id="KW-1185">Reference proteome</keyword>
<evidence type="ECO:0000259" key="6">
    <source>
        <dbReference type="Pfam" id="PF06632"/>
    </source>
</evidence>
<keyword evidence="3" id="KW-0234">DNA repair</keyword>
<evidence type="ECO:0000313" key="7">
    <source>
        <dbReference type="EMBL" id="NWH62442.1"/>
    </source>
</evidence>
<proteinExistence type="predicted"/>
<sequence length="89" mass="10010">MERTLNRIHPVSDPEATYFLQVSWEKDLGTGFGVTLTDGQYAWTGTVSEAEISREAADMEMKREKYVEELKKALIAGEESTGNYNFAIS</sequence>
<protein>
    <submittedName>
        <fullName evidence="7">XRCC4 protein</fullName>
    </submittedName>
</protein>
<dbReference type="GO" id="GO:0005958">
    <property type="term" value="C:DNA-dependent protein kinase-DNA ligase 4 complex"/>
    <property type="evidence" value="ECO:0007669"/>
    <property type="project" value="TreeGrafter"/>
</dbReference>
<keyword evidence="4" id="KW-0539">Nucleus</keyword>
<comment type="caution">
    <text evidence="7">The sequence shown here is derived from an EMBL/GenBank/DDBJ whole genome shotgun (WGS) entry which is preliminary data.</text>
</comment>
<organism evidence="7 8">
    <name type="scientific">Geococcyx californianus</name>
    <name type="common">Greater roadrunner</name>
    <name type="synonym">Saurothera californiana</name>
    <dbReference type="NCBI Taxonomy" id="8947"/>
    <lineage>
        <taxon>Eukaryota</taxon>
        <taxon>Metazoa</taxon>
        <taxon>Chordata</taxon>
        <taxon>Craniata</taxon>
        <taxon>Vertebrata</taxon>
        <taxon>Euteleostomi</taxon>
        <taxon>Archelosauria</taxon>
        <taxon>Archosauria</taxon>
        <taxon>Dinosauria</taxon>
        <taxon>Saurischia</taxon>
        <taxon>Theropoda</taxon>
        <taxon>Coelurosauria</taxon>
        <taxon>Aves</taxon>
        <taxon>Neognathae</taxon>
        <taxon>Neoaves</taxon>
        <taxon>Otidimorphae</taxon>
        <taxon>Cuculiformes</taxon>
        <taxon>Neomorphidae</taxon>
        <taxon>Geococcyx</taxon>
    </lineage>
</organism>
<dbReference type="InterPro" id="IPR053961">
    <property type="entry name" value="XRCC4_N"/>
</dbReference>
<name>A0A7K4JAU4_GEOCA</name>
<dbReference type="AlphaFoldDB" id="A0A7K4JAU4"/>
<dbReference type="GO" id="GO:0010165">
    <property type="term" value="P:response to X-ray"/>
    <property type="evidence" value="ECO:0007669"/>
    <property type="project" value="TreeGrafter"/>
</dbReference>
<dbReference type="InterPro" id="IPR009089">
    <property type="entry name" value="XRCC4_N_sf"/>
</dbReference>
<feature type="non-terminal residue" evidence="7">
    <location>
        <position position="89"/>
    </location>
</feature>
<reference evidence="7 8" key="1">
    <citation type="submission" date="2019-09" db="EMBL/GenBank/DDBJ databases">
        <title>Bird 10,000 Genomes (B10K) Project - Family phase.</title>
        <authorList>
            <person name="Zhang G."/>
        </authorList>
    </citation>
    <scope>NUCLEOTIDE SEQUENCE [LARGE SCALE GENOMIC DNA]</scope>
    <source>
        <strain evidence="7">B10K-CU-031-07</strain>
        <tissue evidence="7">Muscle</tissue>
    </source>
</reference>
<feature type="domain" description="XRCC4 N-terminal" evidence="6">
    <location>
        <begin position="17"/>
        <end position="88"/>
    </location>
</feature>
<dbReference type="GO" id="GO:0032807">
    <property type="term" value="C:DNA ligase IV complex"/>
    <property type="evidence" value="ECO:0007669"/>
    <property type="project" value="TreeGrafter"/>
</dbReference>
<comment type="subcellular location">
    <subcellularLocation>
        <location evidence="1">Nucleus</location>
    </subcellularLocation>
</comment>
<dbReference type="EMBL" id="VWPV01019209">
    <property type="protein sequence ID" value="NWH62442.1"/>
    <property type="molecule type" value="Genomic_DNA"/>
</dbReference>
<evidence type="ECO:0000256" key="1">
    <source>
        <dbReference type="ARBA" id="ARBA00004123"/>
    </source>
</evidence>
<dbReference type="Pfam" id="PF06632">
    <property type="entry name" value="XRCC4"/>
    <property type="match status" value="1"/>
</dbReference>
<dbReference type="InterPro" id="IPR010585">
    <property type="entry name" value="DNA_repair_prot_XRCC4"/>
</dbReference>
<gene>
    <name evidence="7" type="primary">Xrcc4</name>
    <name evidence="7" type="ORF">GEOCAL_R10202</name>
</gene>
<keyword evidence="2" id="KW-0227">DNA damage</keyword>
<dbReference type="PANTHER" id="PTHR28559">
    <property type="entry name" value="DNA REPAIR PROTEIN XRCC4"/>
    <property type="match status" value="1"/>
</dbReference>
<dbReference type="GO" id="GO:0006303">
    <property type="term" value="P:double-strand break repair via nonhomologous end joining"/>
    <property type="evidence" value="ECO:0007669"/>
    <property type="project" value="TreeGrafter"/>
</dbReference>
<dbReference type="OrthoDB" id="8064436at2759"/>
<evidence type="ECO:0000256" key="4">
    <source>
        <dbReference type="ARBA" id="ARBA00023242"/>
    </source>
</evidence>
<feature type="coiled-coil region" evidence="5">
    <location>
        <begin position="49"/>
        <end position="76"/>
    </location>
</feature>
<evidence type="ECO:0000256" key="2">
    <source>
        <dbReference type="ARBA" id="ARBA00022763"/>
    </source>
</evidence>
<feature type="non-terminal residue" evidence="7">
    <location>
        <position position="1"/>
    </location>
</feature>
<dbReference type="CDD" id="cd22283">
    <property type="entry name" value="HD_XRCC4_N"/>
    <property type="match status" value="1"/>
</dbReference>
<dbReference type="Proteomes" id="UP000531151">
    <property type="component" value="Unassembled WGS sequence"/>
</dbReference>
<dbReference type="GO" id="GO:0003677">
    <property type="term" value="F:DNA binding"/>
    <property type="evidence" value="ECO:0007669"/>
    <property type="project" value="InterPro"/>
</dbReference>
<dbReference type="GO" id="GO:0033152">
    <property type="term" value="P:immunoglobulin V(D)J recombination"/>
    <property type="evidence" value="ECO:0007669"/>
    <property type="project" value="TreeGrafter"/>
</dbReference>
<accession>A0A7K4JAU4</accession>
<keyword evidence="5" id="KW-0175">Coiled coil</keyword>
<evidence type="ECO:0000313" key="8">
    <source>
        <dbReference type="Proteomes" id="UP000531151"/>
    </source>
</evidence>
<evidence type="ECO:0000256" key="5">
    <source>
        <dbReference type="SAM" id="Coils"/>
    </source>
</evidence>
<dbReference type="SUPFAM" id="SSF50809">
    <property type="entry name" value="XRCC4, N-terminal domain"/>
    <property type="match status" value="1"/>
</dbReference>
<dbReference type="InterPro" id="IPR038051">
    <property type="entry name" value="XRCC4-like_N_sf"/>
</dbReference>
<dbReference type="Gene3D" id="2.170.210.10">
    <property type="entry name" value="DNA double-strand break repair and VJ recombination XRCC4, N-terminal"/>
    <property type="match status" value="1"/>
</dbReference>
<dbReference type="PANTHER" id="PTHR28559:SF1">
    <property type="entry name" value="DNA REPAIR PROTEIN XRCC4"/>
    <property type="match status" value="1"/>
</dbReference>
<evidence type="ECO:0000256" key="3">
    <source>
        <dbReference type="ARBA" id="ARBA00023204"/>
    </source>
</evidence>